<comment type="catalytic activity">
    <reaction evidence="13">
        <text>L-seryl-[protein] + ATP = O-phospho-L-seryl-[protein] + ADP + H(+)</text>
        <dbReference type="Rhea" id="RHEA:17989"/>
        <dbReference type="Rhea" id="RHEA-COMP:9863"/>
        <dbReference type="Rhea" id="RHEA-COMP:11604"/>
        <dbReference type="ChEBI" id="CHEBI:15378"/>
        <dbReference type="ChEBI" id="CHEBI:29999"/>
        <dbReference type="ChEBI" id="CHEBI:30616"/>
        <dbReference type="ChEBI" id="CHEBI:83421"/>
        <dbReference type="ChEBI" id="CHEBI:456216"/>
        <dbReference type="EC" id="2.7.11.1"/>
    </reaction>
</comment>
<dbReference type="GO" id="GO:0046872">
    <property type="term" value="F:metal ion binding"/>
    <property type="evidence" value="ECO:0007669"/>
    <property type="project" value="UniProtKB-KW"/>
</dbReference>
<evidence type="ECO:0000256" key="14">
    <source>
        <dbReference type="ARBA" id="ARBA00056925"/>
    </source>
</evidence>
<dbReference type="FunFam" id="1.25.10.10:FF:000212">
    <property type="entry name" value="Cell division control protein"/>
    <property type="match status" value="1"/>
</dbReference>
<evidence type="ECO:0000256" key="9">
    <source>
        <dbReference type="ARBA" id="ARBA00022840"/>
    </source>
</evidence>
<evidence type="ECO:0000256" key="15">
    <source>
        <dbReference type="ARBA" id="ARBA00071546"/>
    </source>
</evidence>
<feature type="compositionally biased region" description="Polar residues" evidence="18">
    <location>
        <begin position="1310"/>
        <end position="1328"/>
    </location>
</feature>
<comment type="caution">
    <text evidence="20">The sequence shown here is derived from an EMBL/GenBank/DDBJ whole genome shotgun (WGS) entry which is preliminary data.</text>
</comment>
<feature type="region of interest" description="Disordered" evidence="18">
    <location>
        <begin position="339"/>
        <end position="398"/>
    </location>
</feature>
<dbReference type="GO" id="GO:0005737">
    <property type="term" value="C:cytoplasm"/>
    <property type="evidence" value="ECO:0007669"/>
    <property type="project" value="TreeGrafter"/>
</dbReference>
<dbReference type="Proteomes" id="UP001149074">
    <property type="component" value="Unassembled WGS sequence"/>
</dbReference>
<gene>
    <name evidence="20" type="ORF">N7532_007589</name>
</gene>
<feature type="domain" description="Protein kinase" evidence="19">
    <location>
        <begin position="61"/>
        <end position="311"/>
    </location>
</feature>
<evidence type="ECO:0000256" key="4">
    <source>
        <dbReference type="ARBA" id="ARBA00022618"/>
    </source>
</evidence>
<keyword evidence="3" id="KW-0723">Serine/threonine-protein kinase</keyword>
<dbReference type="InterPro" id="IPR053235">
    <property type="entry name" value="Ser_Thr_kinase"/>
</dbReference>
<keyword evidence="21" id="KW-1185">Reference proteome</keyword>
<comment type="cofactor">
    <cofactor evidence="1">
        <name>Mg(2+)</name>
        <dbReference type="ChEBI" id="CHEBI:18420"/>
    </cofactor>
</comment>
<evidence type="ECO:0000256" key="16">
    <source>
        <dbReference type="ARBA" id="ARBA00079402"/>
    </source>
</evidence>
<reference evidence="20" key="2">
    <citation type="journal article" date="2023" name="IMA Fungus">
        <title>Comparative genomic study of the Penicillium genus elucidates a diverse pangenome and 15 lateral gene transfer events.</title>
        <authorList>
            <person name="Petersen C."/>
            <person name="Sorensen T."/>
            <person name="Nielsen M.R."/>
            <person name="Sondergaard T.E."/>
            <person name="Sorensen J.L."/>
            <person name="Fitzpatrick D.A."/>
            <person name="Frisvad J.C."/>
            <person name="Nielsen K.L."/>
        </authorList>
    </citation>
    <scope>NUCLEOTIDE SEQUENCE</scope>
    <source>
        <strain evidence="20">IBT 30761</strain>
    </source>
</reference>
<dbReference type="SUPFAM" id="SSF56112">
    <property type="entry name" value="Protein kinase-like (PK-like)"/>
    <property type="match status" value="1"/>
</dbReference>
<dbReference type="FunFam" id="3.30.200.20:FF:000042">
    <property type="entry name" value="Aurora kinase A"/>
    <property type="match status" value="1"/>
</dbReference>
<evidence type="ECO:0000256" key="5">
    <source>
        <dbReference type="ARBA" id="ARBA00022679"/>
    </source>
</evidence>
<dbReference type="OrthoDB" id="8693905at2759"/>
<keyword evidence="7 17" id="KW-0547">Nucleotide-binding</keyword>
<keyword evidence="9 17" id="KW-0067">ATP-binding</keyword>
<evidence type="ECO:0000256" key="7">
    <source>
        <dbReference type="ARBA" id="ARBA00022741"/>
    </source>
</evidence>
<dbReference type="GO" id="GO:0051301">
    <property type="term" value="P:cell division"/>
    <property type="evidence" value="ECO:0007669"/>
    <property type="project" value="UniProtKB-KW"/>
</dbReference>
<dbReference type="InterPro" id="IPR011989">
    <property type="entry name" value="ARM-like"/>
</dbReference>
<protein>
    <recommendedName>
        <fullName evidence="15">Cytokinesis protein sepH</fullName>
        <ecNumber evidence="2">2.7.11.1</ecNumber>
    </recommendedName>
    <alternativeName>
        <fullName evidence="16">Serine/threonine-protein kinase sepH</fullName>
    </alternativeName>
</protein>
<evidence type="ECO:0000259" key="19">
    <source>
        <dbReference type="PROSITE" id="PS50011"/>
    </source>
</evidence>
<dbReference type="InterPro" id="IPR016024">
    <property type="entry name" value="ARM-type_fold"/>
</dbReference>
<comment type="catalytic activity">
    <reaction evidence="12">
        <text>L-threonyl-[protein] + ATP = O-phospho-L-threonyl-[protein] + ADP + H(+)</text>
        <dbReference type="Rhea" id="RHEA:46608"/>
        <dbReference type="Rhea" id="RHEA-COMP:11060"/>
        <dbReference type="Rhea" id="RHEA-COMP:11605"/>
        <dbReference type="ChEBI" id="CHEBI:15378"/>
        <dbReference type="ChEBI" id="CHEBI:30013"/>
        <dbReference type="ChEBI" id="CHEBI:30616"/>
        <dbReference type="ChEBI" id="CHEBI:61977"/>
        <dbReference type="ChEBI" id="CHEBI:456216"/>
        <dbReference type="EC" id="2.7.11.1"/>
    </reaction>
</comment>
<feature type="region of interest" description="Disordered" evidence="18">
    <location>
        <begin position="440"/>
        <end position="497"/>
    </location>
</feature>
<feature type="compositionally biased region" description="Polar residues" evidence="18">
    <location>
        <begin position="480"/>
        <end position="497"/>
    </location>
</feature>
<evidence type="ECO:0000256" key="17">
    <source>
        <dbReference type="PROSITE-ProRule" id="PRU10141"/>
    </source>
</evidence>
<comment type="function">
    <text evidence="14">Required for early events during cytokinesis including localization of cytoskeletal components to the cytokinetic ring.</text>
</comment>
<evidence type="ECO:0000256" key="2">
    <source>
        <dbReference type="ARBA" id="ARBA00012513"/>
    </source>
</evidence>
<keyword evidence="6" id="KW-0479">Metal-binding</keyword>
<feature type="binding site" evidence="17">
    <location>
        <position position="90"/>
    </location>
    <ligand>
        <name>ATP</name>
        <dbReference type="ChEBI" id="CHEBI:30616"/>
    </ligand>
</feature>
<dbReference type="Gene3D" id="1.25.10.10">
    <property type="entry name" value="Leucine-rich Repeat Variant"/>
    <property type="match status" value="3"/>
</dbReference>
<dbReference type="InterPro" id="IPR017441">
    <property type="entry name" value="Protein_kinase_ATP_BS"/>
</dbReference>
<evidence type="ECO:0000313" key="21">
    <source>
        <dbReference type="Proteomes" id="UP001149074"/>
    </source>
</evidence>
<accession>A0A9W9F803</accession>
<organism evidence="20 21">
    <name type="scientific">Penicillium argentinense</name>
    <dbReference type="NCBI Taxonomy" id="1131581"/>
    <lineage>
        <taxon>Eukaryota</taxon>
        <taxon>Fungi</taxon>
        <taxon>Dikarya</taxon>
        <taxon>Ascomycota</taxon>
        <taxon>Pezizomycotina</taxon>
        <taxon>Eurotiomycetes</taxon>
        <taxon>Eurotiomycetidae</taxon>
        <taxon>Eurotiales</taxon>
        <taxon>Aspergillaceae</taxon>
        <taxon>Penicillium</taxon>
    </lineage>
</organism>
<dbReference type="Gene3D" id="1.10.510.10">
    <property type="entry name" value="Transferase(Phosphotransferase) domain 1"/>
    <property type="match status" value="1"/>
</dbReference>
<evidence type="ECO:0000256" key="11">
    <source>
        <dbReference type="ARBA" id="ARBA00023306"/>
    </source>
</evidence>
<dbReference type="PROSITE" id="PS00107">
    <property type="entry name" value="PROTEIN_KINASE_ATP"/>
    <property type="match status" value="1"/>
</dbReference>
<dbReference type="GO" id="GO:0005524">
    <property type="term" value="F:ATP binding"/>
    <property type="evidence" value="ECO:0007669"/>
    <property type="project" value="UniProtKB-UniRule"/>
</dbReference>
<dbReference type="CDD" id="cd06627">
    <property type="entry name" value="STKc_Cdc7_like"/>
    <property type="match status" value="1"/>
</dbReference>
<feature type="compositionally biased region" description="Basic residues" evidence="18">
    <location>
        <begin position="1219"/>
        <end position="1229"/>
    </location>
</feature>
<dbReference type="PROSITE" id="PS50011">
    <property type="entry name" value="PROTEIN_KINASE_DOM"/>
    <property type="match status" value="1"/>
</dbReference>
<dbReference type="FunFam" id="1.10.510.10:FF:000246">
    <property type="entry name" value="Putative Serine-threonine kinase SepH"/>
    <property type="match status" value="1"/>
</dbReference>
<dbReference type="RefSeq" id="XP_056473448.1">
    <property type="nucleotide sequence ID" value="XM_056620082.1"/>
</dbReference>
<keyword evidence="5" id="KW-0808">Transferase</keyword>
<feature type="compositionally biased region" description="Low complexity" evidence="18">
    <location>
        <begin position="1329"/>
        <end position="1339"/>
    </location>
</feature>
<keyword evidence="4" id="KW-0132">Cell division</keyword>
<dbReference type="GeneID" id="81359061"/>
<evidence type="ECO:0000256" key="6">
    <source>
        <dbReference type="ARBA" id="ARBA00022723"/>
    </source>
</evidence>
<proteinExistence type="predicted"/>
<name>A0A9W9F803_9EURO</name>
<dbReference type="InterPro" id="IPR011009">
    <property type="entry name" value="Kinase-like_dom_sf"/>
</dbReference>
<dbReference type="PANTHER" id="PTHR24361:SF433">
    <property type="entry name" value="PROTEIN KINASE DOMAIN-CONTAINING PROTEIN"/>
    <property type="match status" value="1"/>
</dbReference>
<dbReference type="SUPFAM" id="SSF48371">
    <property type="entry name" value="ARM repeat"/>
    <property type="match status" value="2"/>
</dbReference>
<dbReference type="PANTHER" id="PTHR24361">
    <property type="entry name" value="MITOGEN-ACTIVATED KINASE KINASE KINASE"/>
    <property type="match status" value="1"/>
</dbReference>
<evidence type="ECO:0000256" key="10">
    <source>
        <dbReference type="ARBA" id="ARBA00022842"/>
    </source>
</evidence>
<dbReference type="SMART" id="SM00220">
    <property type="entry name" value="S_TKc"/>
    <property type="match status" value="1"/>
</dbReference>
<feature type="compositionally biased region" description="Basic and acidic residues" evidence="18">
    <location>
        <begin position="36"/>
        <end position="53"/>
    </location>
</feature>
<feature type="region of interest" description="Disordered" evidence="18">
    <location>
        <begin position="1"/>
        <end position="53"/>
    </location>
</feature>
<evidence type="ECO:0000256" key="1">
    <source>
        <dbReference type="ARBA" id="ARBA00001946"/>
    </source>
</evidence>
<evidence type="ECO:0000256" key="8">
    <source>
        <dbReference type="ARBA" id="ARBA00022777"/>
    </source>
</evidence>
<keyword evidence="10" id="KW-0460">Magnesium</keyword>
<dbReference type="EMBL" id="JAPQKI010000006">
    <property type="protein sequence ID" value="KAJ5095298.1"/>
    <property type="molecule type" value="Genomic_DNA"/>
</dbReference>
<evidence type="ECO:0000256" key="3">
    <source>
        <dbReference type="ARBA" id="ARBA00022527"/>
    </source>
</evidence>
<dbReference type="EC" id="2.7.11.1" evidence="2"/>
<feature type="region of interest" description="Disordered" evidence="18">
    <location>
        <begin position="1210"/>
        <end position="1352"/>
    </location>
</feature>
<reference evidence="20" key="1">
    <citation type="submission" date="2022-11" db="EMBL/GenBank/DDBJ databases">
        <authorList>
            <person name="Petersen C."/>
        </authorList>
    </citation>
    <scope>NUCLEOTIDE SEQUENCE</scope>
    <source>
        <strain evidence="20">IBT 30761</strain>
    </source>
</reference>
<evidence type="ECO:0000256" key="18">
    <source>
        <dbReference type="SAM" id="MobiDB-lite"/>
    </source>
</evidence>
<sequence length="1352" mass="151147">MAPRSEASEGQRPLTPSRTPGTPMKPRLARVQNSPTKREQKPKEEQPVKSSAKDVAELKDYQLGDCLGKGAFGSVYRALNWNTGETVAVKQIKLADLPKSELRVIMLEIDLLKNLDHPNIVKYHGFVKSAETLNIILEYCENGSLHSIAKNFGRFPENLVGLYMSQVLHGLLYLHEQGVIHRDIKGANILTTKEGLVKLADFGVASRTTGLSESSVVGTPNWMAPEVIELSGATTASDIWSLGCTVIELLEGKPPYYNMAPMPALFRIVNDDHPPLPQGASPAVKDFLMQCFQKDPNLRVSARKLLKHPWIVNARRSDSVVPKKSTEYDEAVKSVQEWNEALRSPETGTTRKNNRLDQHAAPLPARNTPLMDTLPSPTSVKATDRFRSPESAEDDNWDDDFATAISPSALQLPHLRPHDNFGGMLSSERLKAFASLDGTMMRPDDSFDEFDETRGSLPTENDPLQTIRPLPARPIAAEPSKSQSLTRRQPSKPSASAFQKVPILQTPVPNMRRERPAHLYKENSVEDYTDLIMANEDVLDVKLGAYQVRKYTLFGKKRVVFNPSKGFDDDPASPVHENVVNAFEDDLSGQHPQLRKQLSVKRDRSAIEIQKFAENERDEDFSDILGADQVALDKPESDNGSDKSTLLLNTKLSNNSWLGDQDDEDDPFAQLEEGFDEMDLEANIQRDKNARLRSQVEDLVGSLKTSQDEDLLAEISEQLLADFFDLPDTKNIIISAHGMLPILEILDTCRRRDVIFYLLRIVNAIIYNDYEVQENLCFVGGIPIINEFASKKYPREIRLEAAAFVQQMYQTSTLTLQMFVSAGGLNVLVEFLEDDYEDERDLVLIGVNGIWSVFDLQGSTPKNDFCRILSRNSVLDPLSLVLSRVLDEEGELAELVEARIASIFFIFSQAENHVKEMVAERTVLHRVLKELKRMSPMHQVTMLKFIKNLSMLSTTLDALQNSNAIDVLTDLLRSAMKHTHPHFREISNQILNTIYNMCRLNKPRQEDAALNGIVPLLQRIVNTTRPLKEFALPILCDMAQSGKVGRRELWRNKGLAFYISLLTDPYWQVTALDAIFTWLQEETAKVEENLLDNRYDKASFSDSIVECLTQAKANAFENILEPLQKLLRLSPPVASTMARYDLFTRLGQKLHHNKAAVRLNILRIISSICDSCEQQGGLIVSYGLLGAIRELENDPAILVRDMAGKLIESSENSEAFGGPKRRPTSRRKSTSTTPPNLFSSSTPPTPSSNRTSQSRASFYEGRETPRHPRNALGGSSLALRPGSRDGSVSALNPASNSSAAAAPRTRLSRGMSNNRLSQVGILQQEGKTPSSLGRRPSIIPRRRTTVADSEWN</sequence>
<dbReference type="Pfam" id="PF00069">
    <property type="entry name" value="Pkinase"/>
    <property type="match status" value="1"/>
</dbReference>
<dbReference type="FunFam" id="1.25.10.10:FF:000176">
    <property type="entry name" value="Cell division control protein"/>
    <property type="match status" value="1"/>
</dbReference>
<evidence type="ECO:0000313" key="20">
    <source>
        <dbReference type="EMBL" id="KAJ5095298.1"/>
    </source>
</evidence>
<feature type="compositionally biased region" description="Low complexity" evidence="18">
    <location>
        <begin position="1230"/>
        <end position="1254"/>
    </location>
</feature>
<keyword evidence="8" id="KW-0418">Kinase</keyword>
<dbReference type="InterPro" id="IPR000719">
    <property type="entry name" value="Prot_kinase_dom"/>
</dbReference>
<dbReference type="InterPro" id="IPR008271">
    <property type="entry name" value="Ser/Thr_kinase_AS"/>
</dbReference>
<evidence type="ECO:0000256" key="13">
    <source>
        <dbReference type="ARBA" id="ARBA00048679"/>
    </source>
</evidence>
<feature type="compositionally biased region" description="Low complexity" evidence="18">
    <location>
        <begin position="1289"/>
        <end position="1303"/>
    </location>
</feature>
<evidence type="ECO:0000256" key="12">
    <source>
        <dbReference type="ARBA" id="ARBA00047899"/>
    </source>
</evidence>
<dbReference type="GO" id="GO:0004674">
    <property type="term" value="F:protein serine/threonine kinase activity"/>
    <property type="evidence" value="ECO:0007669"/>
    <property type="project" value="UniProtKB-KW"/>
</dbReference>
<dbReference type="PROSITE" id="PS00108">
    <property type="entry name" value="PROTEIN_KINASE_ST"/>
    <property type="match status" value="1"/>
</dbReference>
<keyword evidence="11" id="KW-0131">Cell cycle</keyword>